<reference evidence="1" key="1">
    <citation type="submission" date="2022-10" db="EMBL/GenBank/DDBJ databases">
        <title>Culturing micro-colonial fungi from biological soil crusts in the Mojave desert and describing Neophaeococcomyces mojavensis, and introducing the new genera and species Taxawa tesnikishii.</title>
        <authorList>
            <person name="Kurbessoian T."/>
            <person name="Stajich J.E."/>
        </authorList>
    </citation>
    <scope>NUCLEOTIDE SEQUENCE</scope>
    <source>
        <strain evidence="1">TK_41</strain>
    </source>
</reference>
<gene>
    <name evidence="1" type="ORF">H2200_002718</name>
</gene>
<dbReference type="EMBL" id="JAPDRK010000003">
    <property type="protein sequence ID" value="KAJ9614581.1"/>
    <property type="molecule type" value="Genomic_DNA"/>
</dbReference>
<dbReference type="Proteomes" id="UP001172673">
    <property type="component" value="Unassembled WGS sequence"/>
</dbReference>
<evidence type="ECO:0000313" key="1">
    <source>
        <dbReference type="EMBL" id="KAJ9614581.1"/>
    </source>
</evidence>
<name>A0AA38XJH7_9EURO</name>
<organism evidence="1 2">
    <name type="scientific">Cladophialophora chaetospira</name>
    <dbReference type="NCBI Taxonomy" id="386627"/>
    <lineage>
        <taxon>Eukaryota</taxon>
        <taxon>Fungi</taxon>
        <taxon>Dikarya</taxon>
        <taxon>Ascomycota</taxon>
        <taxon>Pezizomycotina</taxon>
        <taxon>Eurotiomycetes</taxon>
        <taxon>Chaetothyriomycetidae</taxon>
        <taxon>Chaetothyriales</taxon>
        <taxon>Herpotrichiellaceae</taxon>
        <taxon>Cladophialophora</taxon>
    </lineage>
</organism>
<evidence type="ECO:0008006" key="3">
    <source>
        <dbReference type="Google" id="ProtNLM"/>
    </source>
</evidence>
<protein>
    <recommendedName>
        <fullName evidence="3">F-box domain-containing protein</fullName>
    </recommendedName>
</protein>
<keyword evidence="2" id="KW-1185">Reference proteome</keyword>
<evidence type="ECO:0000313" key="2">
    <source>
        <dbReference type="Proteomes" id="UP001172673"/>
    </source>
</evidence>
<sequence>MQLLELPNEILERIISFHDTESPFDIGLLEKPKSALAPQECGDDGIRLMSIPPTANKQYPLKVLTLTCRLIRSLTLPILFKHAVLHPLLLSDFLSFLKKHNLPHRVSSLVAHLSGHYNHVHPAWWARLLNEVPATSLGIVAPPEVFAELAGIHSWSNDAWAFDMPLQILRFDQSLDAARTRIDYDDLPNFLLARPWENMLYNEGSSLSAYTTYEFFLRRTPSLLTALHFNSSAAGDSLFANLLGFSFVAIFPFYNHVDEVLKCIRKMKKLQRLLIKLCPQPDSTAFHDEMEIAGGALDVHDPWNECETSWMLIAHTVLFLTVEGDLGELHMDDVQIEGVRDNLEHSLNERLHERWRYQEQGSGIWRKIFQEDKGGRETSPG</sequence>
<proteinExistence type="predicted"/>
<dbReference type="AlphaFoldDB" id="A0AA38XJH7"/>
<comment type="caution">
    <text evidence="1">The sequence shown here is derived from an EMBL/GenBank/DDBJ whole genome shotgun (WGS) entry which is preliminary data.</text>
</comment>
<accession>A0AA38XJH7</accession>